<evidence type="ECO:0000256" key="4">
    <source>
        <dbReference type="SAM" id="Coils"/>
    </source>
</evidence>
<keyword evidence="4" id="KW-0175">Coiled coil</keyword>
<dbReference type="Pfam" id="PF23411">
    <property type="entry name" value="Beta-prop_Vps41"/>
    <property type="match status" value="1"/>
</dbReference>
<gene>
    <name evidence="6" type="ORF">TUBRATIS_006960</name>
</gene>
<feature type="repeat" description="WD" evidence="3">
    <location>
        <begin position="325"/>
        <end position="357"/>
    </location>
</feature>
<dbReference type="Gene3D" id="1.20.5.340">
    <property type="match status" value="1"/>
</dbReference>
<feature type="coiled-coil region" evidence="4">
    <location>
        <begin position="3"/>
        <end position="37"/>
    </location>
</feature>
<organism evidence="6 7">
    <name type="scientific">Tubulinosema ratisbonensis</name>
    <dbReference type="NCBI Taxonomy" id="291195"/>
    <lineage>
        <taxon>Eukaryota</taxon>
        <taxon>Fungi</taxon>
        <taxon>Fungi incertae sedis</taxon>
        <taxon>Microsporidia</taxon>
        <taxon>Tubulinosematoidea</taxon>
        <taxon>Tubulinosematidae</taxon>
        <taxon>Tubulinosema</taxon>
    </lineage>
</organism>
<evidence type="ECO:0000313" key="6">
    <source>
        <dbReference type="EMBL" id="RVD92778.1"/>
    </source>
</evidence>
<dbReference type="PROSITE" id="PS50082">
    <property type="entry name" value="WD_REPEATS_2"/>
    <property type="match status" value="2"/>
</dbReference>
<evidence type="ECO:0000256" key="1">
    <source>
        <dbReference type="ARBA" id="ARBA00022574"/>
    </source>
</evidence>
<proteinExistence type="predicted"/>
<dbReference type="PROSITE" id="PS50294">
    <property type="entry name" value="WD_REPEATS_REGION"/>
    <property type="match status" value="2"/>
</dbReference>
<dbReference type="STRING" id="291195.A0A437ANY2"/>
<dbReference type="EMBL" id="RCSS01000144">
    <property type="protein sequence ID" value="RVD92778.1"/>
    <property type="molecule type" value="Genomic_DNA"/>
</dbReference>
<dbReference type="SMART" id="SM00320">
    <property type="entry name" value="WD40"/>
    <property type="match status" value="4"/>
</dbReference>
<keyword evidence="7" id="KW-1185">Reference proteome</keyword>
<evidence type="ECO:0000259" key="5">
    <source>
        <dbReference type="Pfam" id="PF23411"/>
    </source>
</evidence>
<dbReference type="SUPFAM" id="SSF50978">
    <property type="entry name" value="WD40 repeat-like"/>
    <property type="match status" value="1"/>
</dbReference>
<feature type="repeat" description="WD" evidence="3">
    <location>
        <begin position="365"/>
        <end position="399"/>
    </location>
</feature>
<evidence type="ECO:0000313" key="7">
    <source>
        <dbReference type="Proteomes" id="UP000282876"/>
    </source>
</evidence>
<reference evidence="6 7" key="1">
    <citation type="submission" date="2018-10" db="EMBL/GenBank/DDBJ databases">
        <title>Draft genome sequence of the microsporidian Tubulinosema ratisbonensis.</title>
        <authorList>
            <person name="Polonais V."/>
            <person name="Peyretaillade E."/>
            <person name="Niehus S."/>
            <person name="Wawrzyniak I."/>
            <person name="Franchet A."/>
            <person name="Gaspin C."/>
            <person name="Reichstadt M."/>
            <person name="Belser C."/>
            <person name="Labadie K."/>
            <person name="Delbac F."/>
            <person name="Ferrandon D."/>
        </authorList>
    </citation>
    <scope>NUCLEOTIDE SEQUENCE [LARGE SCALE GENOMIC DNA]</scope>
    <source>
        <strain evidence="6 7">Franzen</strain>
    </source>
</reference>
<dbReference type="OrthoDB" id="2186295at2759"/>
<dbReference type="PANTHER" id="PTHR22847:SF735">
    <property type="entry name" value="AFR153WP"/>
    <property type="match status" value="1"/>
</dbReference>
<evidence type="ECO:0000256" key="3">
    <source>
        <dbReference type="PROSITE-ProRule" id="PRU00221"/>
    </source>
</evidence>
<dbReference type="InterPro" id="IPR015943">
    <property type="entry name" value="WD40/YVTN_repeat-like_dom_sf"/>
</dbReference>
<dbReference type="PANTHER" id="PTHR22847">
    <property type="entry name" value="WD40 REPEAT PROTEIN"/>
    <property type="match status" value="1"/>
</dbReference>
<dbReference type="VEuPathDB" id="MicrosporidiaDB:TUBRATIS_006960"/>
<dbReference type="AlphaFoldDB" id="A0A437ANY2"/>
<keyword evidence="1 3" id="KW-0853">WD repeat</keyword>
<dbReference type="InterPro" id="IPR036322">
    <property type="entry name" value="WD40_repeat_dom_sf"/>
</dbReference>
<dbReference type="GO" id="GO:0005634">
    <property type="term" value="C:nucleus"/>
    <property type="evidence" value="ECO:0007669"/>
    <property type="project" value="TreeGrafter"/>
</dbReference>
<comment type="caution">
    <text evidence="6">The sequence shown here is derived from an EMBL/GenBank/DDBJ whole genome shotgun (WGS) entry which is preliminary data.</text>
</comment>
<protein>
    <submittedName>
        <fullName evidence="6">WD-40 repeat-containing protein</fullName>
    </submittedName>
</protein>
<sequence length="399" mass="45692">MYRHNFLQMLENLKKEFEQLANDNSNLRAVLKKHEEKAGYFHNELKLIKSTIVELQSQIKVKKFVTEDLPKTYSKTNQNKKIKIGSGWSVEKEKLANISLLHTVTLPTSVSSVQMSPCGNFLGIVCASTIFLLSLEDYSLLFLNHKSNRMEEVGNNHKSQILKEYDIKLLFSKDSKFIFTDNGDNCIRKWCMMTKMATRHLLTFTSVGWGFYQNFIAMADNKSVILYDLLNQLEIPFFEYKEDSFSDYFTSFLAVNDEIILLGTNNGKIILLKENFKEEFSVHSKSITSLAVKNNKFIFSGSVDKTALINFLDLRNNTLNVVGGPLKHDDSVLGVKFFEDSAHFVTNSRDSTFRIWDKNQKEMRVIAHNGPVTGIATKGRILVSAGDKKIRVWDVDFNL</sequence>
<dbReference type="InterPro" id="IPR057780">
    <property type="entry name" value="Beta-prop_Vps41"/>
</dbReference>
<dbReference type="Gene3D" id="2.130.10.10">
    <property type="entry name" value="YVTN repeat-like/Quinoprotein amine dehydrogenase"/>
    <property type="match status" value="2"/>
</dbReference>
<dbReference type="InterPro" id="IPR001680">
    <property type="entry name" value="WD40_rpt"/>
</dbReference>
<dbReference type="Proteomes" id="UP000282876">
    <property type="component" value="Unassembled WGS sequence"/>
</dbReference>
<name>A0A437ANY2_9MICR</name>
<evidence type="ECO:0000256" key="2">
    <source>
        <dbReference type="ARBA" id="ARBA00022737"/>
    </source>
</evidence>
<keyword evidence="2" id="KW-0677">Repeat</keyword>
<accession>A0A437ANY2</accession>
<feature type="domain" description="Vps41 beta-propeller" evidence="5">
    <location>
        <begin position="245"/>
        <end position="395"/>
    </location>
</feature>